<dbReference type="RefSeq" id="WP_009018450.1">
    <property type="nucleotide sequence ID" value="NZ_CACRUW010000053.1"/>
</dbReference>
<protein>
    <submittedName>
        <fullName evidence="1">Uncharacterized protein</fullName>
    </submittedName>
</protein>
<name>A0A1Y4IE18_PARDI</name>
<dbReference type="Proteomes" id="UP000195950">
    <property type="component" value="Unassembled WGS sequence"/>
</dbReference>
<gene>
    <name evidence="1" type="ORF">B5F32_14520</name>
</gene>
<reference evidence="2" key="1">
    <citation type="submission" date="2017-04" db="EMBL/GenBank/DDBJ databases">
        <title>Function of individual gut microbiota members based on whole genome sequencing of pure cultures obtained from chicken caecum.</title>
        <authorList>
            <person name="Medvecky M."/>
            <person name="Cejkova D."/>
            <person name="Polansky O."/>
            <person name="Karasova D."/>
            <person name="Kubasova T."/>
            <person name="Cizek A."/>
            <person name="Rychlik I."/>
        </authorList>
    </citation>
    <scope>NUCLEOTIDE SEQUENCE [LARGE SCALE GENOMIC DNA]</scope>
    <source>
        <strain evidence="2">An199</strain>
    </source>
</reference>
<evidence type="ECO:0000313" key="1">
    <source>
        <dbReference type="EMBL" id="OUP16789.1"/>
    </source>
</evidence>
<dbReference type="AlphaFoldDB" id="A0A1Y4IE18"/>
<accession>A0A1Y4IE18</accession>
<comment type="caution">
    <text evidence="1">The sequence shown here is derived from an EMBL/GenBank/DDBJ whole genome shotgun (WGS) entry which is preliminary data.</text>
</comment>
<sequence length="79" mass="8931">MSTKEISKGSVEKALAFIESVKGHLIEINNNPELLRRLNESSGFSYYDNTGEKTSTAEYVLMLSLKDGRLISIREFNDM</sequence>
<proteinExistence type="predicted"/>
<dbReference type="EMBL" id="NFJX01000014">
    <property type="protein sequence ID" value="OUP16789.1"/>
    <property type="molecule type" value="Genomic_DNA"/>
</dbReference>
<evidence type="ECO:0000313" key="2">
    <source>
        <dbReference type="Proteomes" id="UP000195950"/>
    </source>
</evidence>
<organism evidence="1 2">
    <name type="scientific">Parabacteroides distasonis</name>
    <dbReference type="NCBI Taxonomy" id="823"/>
    <lineage>
        <taxon>Bacteria</taxon>
        <taxon>Pseudomonadati</taxon>
        <taxon>Bacteroidota</taxon>
        <taxon>Bacteroidia</taxon>
        <taxon>Bacteroidales</taxon>
        <taxon>Tannerellaceae</taxon>
        <taxon>Parabacteroides</taxon>
    </lineage>
</organism>